<reference evidence="3" key="1">
    <citation type="journal article" date="2023" name="Mol. Phylogenet. Evol.">
        <title>Genome-scale phylogeny and comparative genomics of the fungal order Sordariales.</title>
        <authorList>
            <person name="Hensen N."/>
            <person name="Bonometti L."/>
            <person name="Westerberg I."/>
            <person name="Brannstrom I.O."/>
            <person name="Guillou S."/>
            <person name="Cros-Aarteil S."/>
            <person name="Calhoun S."/>
            <person name="Haridas S."/>
            <person name="Kuo A."/>
            <person name="Mondo S."/>
            <person name="Pangilinan J."/>
            <person name="Riley R."/>
            <person name="LaButti K."/>
            <person name="Andreopoulos B."/>
            <person name="Lipzen A."/>
            <person name="Chen C."/>
            <person name="Yan M."/>
            <person name="Daum C."/>
            <person name="Ng V."/>
            <person name="Clum A."/>
            <person name="Steindorff A."/>
            <person name="Ohm R.A."/>
            <person name="Martin F."/>
            <person name="Silar P."/>
            <person name="Natvig D.O."/>
            <person name="Lalanne C."/>
            <person name="Gautier V."/>
            <person name="Ament-Velasquez S.L."/>
            <person name="Kruys A."/>
            <person name="Hutchinson M.I."/>
            <person name="Powell A.J."/>
            <person name="Barry K."/>
            <person name="Miller A.N."/>
            <person name="Grigoriev I.V."/>
            <person name="Debuchy R."/>
            <person name="Gladieux P."/>
            <person name="Hiltunen Thoren M."/>
            <person name="Johannesson H."/>
        </authorList>
    </citation>
    <scope>NUCLEOTIDE SEQUENCE</scope>
    <source>
        <strain evidence="3">CBS 955.72</strain>
    </source>
</reference>
<organism evidence="3 4">
    <name type="scientific">Lasiosphaeria hispida</name>
    <dbReference type="NCBI Taxonomy" id="260671"/>
    <lineage>
        <taxon>Eukaryota</taxon>
        <taxon>Fungi</taxon>
        <taxon>Dikarya</taxon>
        <taxon>Ascomycota</taxon>
        <taxon>Pezizomycotina</taxon>
        <taxon>Sordariomycetes</taxon>
        <taxon>Sordariomycetidae</taxon>
        <taxon>Sordariales</taxon>
        <taxon>Lasiosphaeriaceae</taxon>
        <taxon>Lasiosphaeria</taxon>
    </lineage>
</organism>
<reference evidence="3" key="2">
    <citation type="submission" date="2023-06" db="EMBL/GenBank/DDBJ databases">
        <authorList>
            <consortium name="Lawrence Berkeley National Laboratory"/>
            <person name="Haridas S."/>
            <person name="Hensen N."/>
            <person name="Bonometti L."/>
            <person name="Westerberg I."/>
            <person name="Brannstrom I.O."/>
            <person name="Guillou S."/>
            <person name="Cros-Aarteil S."/>
            <person name="Calhoun S."/>
            <person name="Kuo A."/>
            <person name="Mondo S."/>
            <person name="Pangilinan J."/>
            <person name="Riley R."/>
            <person name="Labutti K."/>
            <person name="Andreopoulos B."/>
            <person name="Lipzen A."/>
            <person name="Chen C."/>
            <person name="Yanf M."/>
            <person name="Daum C."/>
            <person name="Ng V."/>
            <person name="Clum A."/>
            <person name="Steindorff A."/>
            <person name="Ohm R."/>
            <person name="Martin F."/>
            <person name="Silar P."/>
            <person name="Natvig D."/>
            <person name="Lalanne C."/>
            <person name="Gautier V."/>
            <person name="Ament-Velasquez S.L."/>
            <person name="Kruys A."/>
            <person name="Hutchinson M.I."/>
            <person name="Powell A.J."/>
            <person name="Barry K."/>
            <person name="Miller A.N."/>
            <person name="Grigoriev I.V."/>
            <person name="Debuchy R."/>
            <person name="Gladieux P."/>
            <person name="Thoren M.H."/>
            <person name="Johannesson H."/>
        </authorList>
    </citation>
    <scope>NUCLEOTIDE SEQUENCE</scope>
    <source>
        <strain evidence="3">CBS 955.72</strain>
    </source>
</reference>
<dbReference type="Gene3D" id="3.40.50.720">
    <property type="entry name" value="NAD(P)-binding Rossmann-like Domain"/>
    <property type="match status" value="1"/>
</dbReference>
<feature type="region of interest" description="Disordered" evidence="1">
    <location>
        <begin position="398"/>
        <end position="418"/>
    </location>
</feature>
<evidence type="ECO:0000313" key="4">
    <source>
        <dbReference type="Proteomes" id="UP001275084"/>
    </source>
</evidence>
<dbReference type="SUPFAM" id="SSF51735">
    <property type="entry name" value="NAD(P)-binding Rossmann-fold domains"/>
    <property type="match status" value="1"/>
</dbReference>
<evidence type="ECO:0000313" key="3">
    <source>
        <dbReference type="EMBL" id="KAK3356879.1"/>
    </source>
</evidence>
<dbReference type="Proteomes" id="UP001275084">
    <property type="component" value="Unassembled WGS sequence"/>
</dbReference>
<sequence>MAVGTAPLLLSVIRTCFSWIKDITNASNNKLLRRSSTGAASQKKSGKNEHSDSLSARKSIAIKLKKHDVSLTLEIPEFGVVSRPSSSGTKGSSRVLLAHSEFKSAMLPDLPPTDEFYHQCAAEVKTIRIFFPNLNSEDIHICFTAWLSFVCTMDDILETLPAAVGEAVLLESIKIVQGQPLGDVRVATDTRIQGLTQVLYGHCTKLLSPATSQAFFKAAQAVLEAHVDEIQFLQGRIPSDLPTYLGIRRRTIALGPFFEVLKCEYLPQNSYLSDTAWGQLQAEVSCAAGLQNDLIGLERDLENGEQLNAVVVLMRGFGGSLDRIDEELLARCIGLVSAEHNKAATRSLGHAAQIFQAAKDAPPDSIAAIAEVARHIMLLSETHLKWCASCKRYDIKQGEQQQQQPDVGDPKPKPDTAVGLQLAPPRGIYYGLPTYPDTPERRGLTAIVTGATGVSGYQMVKVLAASERWAKIYCLSSRPPPDNFFRDLGEGSKRVEHLAMDFLADPSQIARQLQKKIRRVDHIFYFSYMQPAPKGNVLDLWANADELATVNSTLFTNFISALQKTSLKPRKFLLQTGSKHYAFYLGPAALPAFESDPRVLLDRNFYYEQEDALLRYCRGVGARWNVARPSYIIGAVRDGTLNHLVGLAIYAAVQARLRRPVAFPGDYRAWDREQVQSTGLLNAYFEEWLALTDGAADQAFNIHDGLSFTWGRLWPMLAAWFGAEWAPPEGDEAKYRTVTLPYPKTPRGHGPQMTLNSTFSLLEWSLQPEVEQTWKALSHQHGLVLDPFHDDYRARIFSFADSAVIGDAPMTTSVRKARQFGFFGTVDSYHSIFDTLHELADLKLIVAPTVARFDAGA</sequence>
<dbReference type="SUPFAM" id="SSF48576">
    <property type="entry name" value="Terpenoid synthases"/>
    <property type="match status" value="1"/>
</dbReference>
<accession>A0AAJ0MFL9</accession>
<evidence type="ECO:0000259" key="2">
    <source>
        <dbReference type="Pfam" id="PF22917"/>
    </source>
</evidence>
<feature type="region of interest" description="Disordered" evidence="1">
    <location>
        <begin position="33"/>
        <end position="54"/>
    </location>
</feature>
<dbReference type="InterPro" id="IPR008949">
    <property type="entry name" value="Isoprenoid_synthase_dom_sf"/>
</dbReference>
<dbReference type="PANTHER" id="PTHR32487:SF29">
    <property type="entry name" value="NAD-DEPENDENT EPIMERASE_DEHYDRATASE DOMAIN-CONTAINING PROTEIN"/>
    <property type="match status" value="1"/>
</dbReference>
<proteinExistence type="predicted"/>
<dbReference type="Gene3D" id="1.10.600.10">
    <property type="entry name" value="Farnesyl Diphosphate Synthase"/>
    <property type="match status" value="1"/>
</dbReference>
<gene>
    <name evidence="3" type="ORF">B0T25DRAFT_621875</name>
</gene>
<dbReference type="InterPro" id="IPR055222">
    <property type="entry name" value="PRISE-like_Rossmann-fold"/>
</dbReference>
<dbReference type="AlphaFoldDB" id="A0AAJ0MFL9"/>
<feature type="compositionally biased region" description="Polar residues" evidence="1">
    <location>
        <begin position="33"/>
        <end position="43"/>
    </location>
</feature>
<dbReference type="CDD" id="cd08948">
    <property type="entry name" value="5beta-POR_like_SDR_a"/>
    <property type="match status" value="1"/>
</dbReference>
<evidence type="ECO:0000256" key="1">
    <source>
        <dbReference type="SAM" id="MobiDB-lite"/>
    </source>
</evidence>
<dbReference type="PANTHER" id="PTHR32487">
    <property type="entry name" value="3-OXO-DELTA(4,5)-STEROID 5-BETA-REDUCTASE"/>
    <property type="match status" value="1"/>
</dbReference>
<comment type="caution">
    <text evidence="3">The sequence shown here is derived from an EMBL/GenBank/DDBJ whole genome shotgun (WGS) entry which is preliminary data.</text>
</comment>
<dbReference type="Pfam" id="PF22917">
    <property type="entry name" value="PRISE"/>
    <property type="match status" value="1"/>
</dbReference>
<dbReference type="InterPro" id="IPR036291">
    <property type="entry name" value="NAD(P)-bd_dom_sf"/>
</dbReference>
<name>A0AAJ0MFL9_9PEZI</name>
<feature type="domain" description="PRISE-like Rossmann-fold" evidence="2">
    <location>
        <begin position="446"/>
        <end position="724"/>
    </location>
</feature>
<dbReference type="Pfam" id="PF19086">
    <property type="entry name" value="Terpene_syn_C_2"/>
    <property type="match status" value="1"/>
</dbReference>
<feature type="compositionally biased region" description="Low complexity" evidence="1">
    <location>
        <begin position="398"/>
        <end position="407"/>
    </location>
</feature>
<keyword evidence="4" id="KW-1185">Reference proteome</keyword>
<protein>
    <recommendedName>
        <fullName evidence="2">PRISE-like Rossmann-fold domain-containing protein</fullName>
    </recommendedName>
</protein>
<dbReference type="EMBL" id="JAUIQD010000003">
    <property type="protein sequence ID" value="KAK3356879.1"/>
    <property type="molecule type" value="Genomic_DNA"/>
</dbReference>